<keyword evidence="2" id="KW-1185">Reference proteome</keyword>
<name>N1PXM2_DOTSN</name>
<dbReference type="EMBL" id="KB446536">
    <property type="protein sequence ID" value="EME48162.1"/>
    <property type="molecule type" value="Genomic_DNA"/>
</dbReference>
<evidence type="ECO:0000313" key="1">
    <source>
        <dbReference type="EMBL" id="EME48162.1"/>
    </source>
</evidence>
<dbReference type="AlphaFoldDB" id="N1PXM2"/>
<evidence type="ECO:0000313" key="2">
    <source>
        <dbReference type="Proteomes" id="UP000016933"/>
    </source>
</evidence>
<sequence>MLPTIAFSKWPDPRVQLCHRRRDFATMEGGAASLDSTILSSTTQVLLLISSRALQPTSLISFAHRIQSCFQRCKTIVDLPLTPRDSAVLQEGDYNRFQYVQPFKTLTAVSGLRSLDDFAGIRYTEQSYT</sequence>
<protein>
    <submittedName>
        <fullName evidence="1">Uncharacterized protein</fullName>
    </submittedName>
</protein>
<accession>N1PXM2</accession>
<organism evidence="1 2">
    <name type="scientific">Dothistroma septosporum (strain NZE10 / CBS 128990)</name>
    <name type="common">Red band needle blight fungus</name>
    <name type="synonym">Mycosphaerella pini</name>
    <dbReference type="NCBI Taxonomy" id="675120"/>
    <lineage>
        <taxon>Eukaryota</taxon>
        <taxon>Fungi</taxon>
        <taxon>Dikarya</taxon>
        <taxon>Ascomycota</taxon>
        <taxon>Pezizomycotina</taxon>
        <taxon>Dothideomycetes</taxon>
        <taxon>Dothideomycetidae</taxon>
        <taxon>Mycosphaerellales</taxon>
        <taxon>Mycosphaerellaceae</taxon>
        <taxon>Dothistroma</taxon>
    </lineage>
</organism>
<proteinExistence type="predicted"/>
<reference evidence="2" key="1">
    <citation type="journal article" date="2012" name="PLoS Genet.">
        <title>The genomes of the fungal plant pathogens Cladosporium fulvum and Dothistroma septosporum reveal adaptation to different hosts and lifestyles but also signatures of common ancestry.</title>
        <authorList>
            <person name="de Wit P.J.G.M."/>
            <person name="van der Burgt A."/>
            <person name="Oekmen B."/>
            <person name="Stergiopoulos I."/>
            <person name="Abd-Elsalam K.A."/>
            <person name="Aerts A.L."/>
            <person name="Bahkali A.H."/>
            <person name="Beenen H.G."/>
            <person name="Chettri P."/>
            <person name="Cox M.P."/>
            <person name="Datema E."/>
            <person name="de Vries R.P."/>
            <person name="Dhillon B."/>
            <person name="Ganley A.R."/>
            <person name="Griffiths S.A."/>
            <person name="Guo Y."/>
            <person name="Hamelin R.C."/>
            <person name="Henrissat B."/>
            <person name="Kabir M.S."/>
            <person name="Jashni M.K."/>
            <person name="Kema G."/>
            <person name="Klaubauf S."/>
            <person name="Lapidus A."/>
            <person name="Levasseur A."/>
            <person name="Lindquist E."/>
            <person name="Mehrabi R."/>
            <person name="Ohm R.A."/>
            <person name="Owen T.J."/>
            <person name="Salamov A."/>
            <person name="Schwelm A."/>
            <person name="Schijlen E."/>
            <person name="Sun H."/>
            <person name="van den Burg H.A."/>
            <person name="van Ham R.C.H.J."/>
            <person name="Zhang S."/>
            <person name="Goodwin S.B."/>
            <person name="Grigoriev I.V."/>
            <person name="Collemare J."/>
            <person name="Bradshaw R.E."/>
        </authorList>
    </citation>
    <scope>NUCLEOTIDE SEQUENCE [LARGE SCALE GENOMIC DNA]</scope>
    <source>
        <strain evidence="2">NZE10 / CBS 128990</strain>
    </source>
</reference>
<gene>
    <name evidence="1" type="ORF">DOTSEDRAFT_69939</name>
</gene>
<dbReference type="OrthoDB" id="47488at2759"/>
<dbReference type="HOGENOM" id="CLU_1948773_0_0_1"/>
<reference evidence="1 2" key="2">
    <citation type="journal article" date="2012" name="PLoS Pathog.">
        <title>Diverse lifestyles and strategies of plant pathogenesis encoded in the genomes of eighteen Dothideomycetes fungi.</title>
        <authorList>
            <person name="Ohm R.A."/>
            <person name="Feau N."/>
            <person name="Henrissat B."/>
            <person name="Schoch C.L."/>
            <person name="Horwitz B.A."/>
            <person name="Barry K.W."/>
            <person name="Condon B.J."/>
            <person name="Copeland A.C."/>
            <person name="Dhillon B."/>
            <person name="Glaser F."/>
            <person name="Hesse C.N."/>
            <person name="Kosti I."/>
            <person name="LaButti K."/>
            <person name="Lindquist E.A."/>
            <person name="Lucas S."/>
            <person name="Salamov A.A."/>
            <person name="Bradshaw R.E."/>
            <person name="Ciuffetti L."/>
            <person name="Hamelin R.C."/>
            <person name="Kema G.H.J."/>
            <person name="Lawrence C."/>
            <person name="Scott J.A."/>
            <person name="Spatafora J.W."/>
            <person name="Turgeon B.G."/>
            <person name="de Wit P.J.G.M."/>
            <person name="Zhong S."/>
            <person name="Goodwin S.B."/>
            <person name="Grigoriev I.V."/>
        </authorList>
    </citation>
    <scope>NUCLEOTIDE SEQUENCE [LARGE SCALE GENOMIC DNA]</scope>
    <source>
        <strain evidence="2">NZE10 / CBS 128990</strain>
    </source>
</reference>
<dbReference type="Proteomes" id="UP000016933">
    <property type="component" value="Unassembled WGS sequence"/>
</dbReference>